<feature type="compositionally biased region" description="Basic and acidic residues" evidence="1">
    <location>
        <begin position="344"/>
        <end position="374"/>
    </location>
</feature>
<feature type="region of interest" description="Disordered" evidence="1">
    <location>
        <begin position="303"/>
        <end position="374"/>
    </location>
</feature>
<evidence type="ECO:0000313" key="4">
    <source>
        <dbReference type="Proteomes" id="UP000019335"/>
    </source>
</evidence>
<evidence type="ECO:0000313" key="3">
    <source>
        <dbReference type="EMBL" id="EWM25888.1"/>
    </source>
</evidence>
<accession>W7TQR0</accession>
<dbReference type="AlphaFoldDB" id="W7TQR0"/>
<organism evidence="3 4">
    <name type="scientific">Nannochloropsis gaditana</name>
    <dbReference type="NCBI Taxonomy" id="72520"/>
    <lineage>
        <taxon>Eukaryota</taxon>
        <taxon>Sar</taxon>
        <taxon>Stramenopiles</taxon>
        <taxon>Ochrophyta</taxon>
        <taxon>Eustigmatophyceae</taxon>
        <taxon>Eustigmatales</taxon>
        <taxon>Monodopsidaceae</taxon>
        <taxon>Nannochloropsis</taxon>
    </lineage>
</organism>
<dbReference type="Proteomes" id="UP000019335">
    <property type="component" value="Chromosome 10"/>
</dbReference>
<gene>
    <name evidence="3" type="ORF">Naga_100054g2</name>
</gene>
<keyword evidence="2" id="KW-0812">Transmembrane</keyword>
<evidence type="ECO:0000256" key="1">
    <source>
        <dbReference type="SAM" id="MobiDB-lite"/>
    </source>
</evidence>
<protein>
    <submittedName>
        <fullName evidence="3">Uncharacterized protein</fullName>
    </submittedName>
</protein>
<dbReference type="OrthoDB" id="189127at2759"/>
<evidence type="ECO:0000256" key="2">
    <source>
        <dbReference type="SAM" id="Phobius"/>
    </source>
</evidence>
<dbReference type="EMBL" id="AZIL01000829">
    <property type="protein sequence ID" value="EWM25888.1"/>
    <property type="molecule type" value="Genomic_DNA"/>
</dbReference>
<feature type="compositionally biased region" description="Basic and acidic residues" evidence="1">
    <location>
        <begin position="320"/>
        <end position="337"/>
    </location>
</feature>
<reference evidence="3 4" key="1">
    <citation type="journal article" date="2014" name="Mol. Plant">
        <title>Chromosome Scale Genome Assembly and Transcriptome Profiling of Nannochloropsis gaditana in Nitrogen Depletion.</title>
        <authorList>
            <person name="Corteggiani Carpinelli E."/>
            <person name="Telatin A."/>
            <person name="Vitulo N."/>
            <person name="Forcato C."/>
            <person name="D'Angelo M."/>
            <person name="Schiavon R."/>
            <person name="Vezzi A."/>
            <person name="Giacometti G.M."/>
            <person name="Morosinotto T."/>
            <person name="Valle G."/>
        </authorList>
    </citation>
    <scope>NUCLEOTIDE SEQUENCE [LARGE SCALE GENOMIC DNA]</scope>
    <source>
        <strain evidence="3 4">B-31</strain>
    </source>
</reference>
<comment type="caution">
    <text evidence="3">The sequence shown here is derived from an EMBL/GenBank/DDBJ whole genome shotgun (WGS) entry which is preliminary data.</text>
</comment>
<feature type="transmembrane region" description="Helical" evidence="2">
    <location>
        <begin position="20"/>
        <end position="37"/>
    </location>
</feature>
<keyword evidence="4" id="KW-1185">Reference proteome</keyword>
<keyword evidence="2" id="KW-0472">Membrane</keyword>
<feature type="region of interest" description="Disordered" evidence="1">
    <location>
        <begin position="506"/>
        <end position="546"/>
    </location>
</feature>
<keyword evidence="2" id="KW-1133">Transmembrane helix</keyword>
<name>W7TQR0_9STRA</name>
<proteinExistence type="predicted"/>
<sequence>MPKPPIPSQSNRRQWGSMEFTMVILAGLGATIFWGHWQKGAILNPPYCAWRFVSNFASWNVAFPDSTSIYHVSLMYIRRGEEIKISSSSLPYARYFSFQSYSIPDFVSSASLRDVDIIPSGNGPNCYTNLTAAMAGAKQGGYEVVVTSHGDHGHANELRALADDRASGYFILFFRIYQDRVGSLPPMSELADDMGECFGPRGRYPTETPQEWGWACPPSVAVKRLSRRVGGGKFETLPLCGYRRKHGIVYNDVTPPVIACPSVRAPNLPFNFFLPSPDYIKQKFANKDAKYLFSCAEAPWVPEKSKGAGGWSFWKGQRSPVEEGREREENREGATKKETHRKPVARDKPSEDGEVEGEGRKRAPEAGRGSGEGRELWARVTGRLPRTANSLYEPPFIANFSDYDVRYVSLSSVGRSLPYRGYQTLHDADITEHYLREFGPAWLEDRSFKLWLGPPQYSLAARSHLPGIVREEKGLFLPWGRDFRGEHIPFPGILYRQILSQGQVVGPSTAAGNAGPGNGSGCAWTGERKEGHRGPPAKSLTGVGAASATGSGAPIAGLAEIIPPTCEKQEGEGTEPLHVLSNYLCCGPAAPEWCHDPRFVASKMRDFYPLVEYYLRRPPRDTRDGLEAGGRDENGEALEIVDEEDEVEMERIGGGSEGARKMTLYDGQELGVLPPCMTRGKCPHASGEGAKDSSQSGVDAVNSLFSIVGEMWTEMSP</sequence>